<reference evidence="1" key="2">
    <citation type="journal article" date="2015" name="Fish Shellfish Immunol.">
        <title>Early steps in the European eel (Anguilla anguilla)-Vibrio vulnificus interaction in the gills: Role of the RtxA13 toxin.</title>
        <authorList>
            <person name="Callol A."/>
            <person name="Pajuelo D."/>
            <person name="Ebbesson L."/>
            <person name="Teles M."/>
            <person name="MacKenzie S."/>
            <person name="Amaro C."/>
        </authorList>
    </citation>
    <scope>NUCLEOTIDE SEQUENCE</scope>
</reference>
<sequence length="53" mass="6281">MMQAQVRCVRQVSHLYSKVQHFQKVRSTVEGACAIKKQRPCHRKLDMLMPHFL</sequence>
<protein>
    <submittedName>
        <fullName evidence="1">Uncharacterized protein</fullName>
    </submittedName>
</protein>
<proteinExistence type="predicted"/>
<accession>A0A0E9XNF2</accession>
<dbReference type="AlphaFoldDB" id="A0A0E9XNF2"/>
<organism evidence="1">
    <name type="scientific">Anguilla anguilla</name>
    <name type="common">European freshwater eel</name>
    <name type="synonym">Muraena anguilla</name>
    <dbReference type="NCBI Taxonomy" id="7936"/>
    <lineage>
        <taxon>Eukaryota</taxon>
        <taxon>Metazoa</taxon>
        <taxon>Chordata</taxon>
        <taxon>Craniata</taxon>
        <taxon>Vertebrata</taxon>
        <taxon>Euteleostomi</taxon>
        <taxon>Actinopterygii</taxon>
        <taxon>Neopterygii</taxon>
        <taxon>Teleostei</taxon>
        <taxon>Anguilliformes</taxon>
        <taxon>Anguillidae</taxon>
        <taxon>Anguilla</taxon>
    </lineage>
</organism>
<dbReference type="EMBL" id="GBXM01005217">
    <property type="protein sequence ID" value="JAI03361.1"/>
    <property type="molecule type" value="Transcribed_RNA"/>
</dbReference>
<reference evidence="1" key="1">
    <citation type="submission" date="2014-11" db="EMBL/GenBank/DDBJ databases">
        <authorList>
            <person name="Amaro Gonzalez C."/>
        </authorList>
    </citation>
    <scope>NUCLEOTIDE SEQUENCE</scope>
</reference>
<name>A0A0E9XNF2_ANGAN</name>
<evidence type="ECO:0000313" key="1">
    <source>
        <dbReference type="EMBL" id="JAI03361.1"/>
    </source>
</evidence>